<gene>
    <name evidence="1" type="ORF">OED52_16955</name>
</gene>
<dbReference type="EMBL" id="CP107551">
    <property type="protein sequence ID" value="UYP18331.1"/>
    <property type="molecule type" value="Genomic_DNA"/>
</dbReference>
<evidence type="ECO:0000313" key="2">
    <source>
        <dbReference type="Proteomes" id="UP001156484"/>
    </source>
</evidence>
<name>A0ACD4DEB4_9NOCA</name>
<reference evidence="1" key="1">
    <citation type="submission" date="2022-10" db="EMBL/GenBank/DDBJ databases">
        <title>Rhodococcus ferula Z13 complete genome.</title>
        <authorList>
            <person name="Long X."/>
            <person name="Zang M."/>
        </authorList>
    </citation>
    <scope>NUCLEOTIDE SEQUENCE</scope>
    <source>
        <strain evidence="1">Z13</strain>
    </source>
</reference>
<evidence type="ECO:0000313" key="1">
    <source>
        <dbReference type="EMBL" id="UYP18331.1"/>
    </source>
</evidence>
<organism evidence="1 2">
    <name type="scientific">Rhodococcus sacchari</name>
    <dbReference type="NCBI Taxonomy" id="2962047"/>
    <lineage>
        <taxon>Bacteria</taxon>
        <taxon>Bacillati</taxon>
        <taxon>Actinomycetota</taxon>
        <taxon>Actinomycetes</taxon>
        <taxon>Mycobacteriales</taxon>
        <taxon>Nocardiaceae</taxon>
        <taxon>Rhodococcus</taxon>
    </lineage>
</organism>
<keyword evidence="2" id="KW-1185">Reference proteome</keyword>
<sequence length="342" mass="34941">MIAAPRRRALVLTGAASILLAAMLLGILVGPAGLTPGGVLLDIADRLPFVDVDSGLTTRQQAILWNIRMPRVVLGVLVGAMLAVAGAAYQGVFRNPLADPYLLGVSSGAGLGATLAIVVGGAAGFAGVPPAAFVGGMLAVGATYALGRTVGGVRSEVVIILAGVAVAAFANAIQTFFMQLHDDTLRQVYSWMLGRLATDGWSDVLTVLPYVVVTVAIIALHRRTLDVMSVGDVEAASLGIHPARVRLLLVSVATLGTAAVVSASGLIGFVGIVVPHAVRLLVGPGHRLLLPLSLMVGAAFLVLADVLARSVMAPAELPIGVVTAAVGAPFFLVVLRRSRGVR</sequence>
<accession>A0ACD4DEB4</accession>
<protein>
    <submittedName>
        <fullName evidence="1">Iron ABC transporter permease</fullName>
    </submittedName>
</protein>
<proteinExistence type="predicted"/>
<dbReference type="Proteomes" id="UP001156484">
    <property type="component" value="Chromosome"/>
</dbReference>